<comment type="subcellular location">
    <subcellularLocation>
        <location evidence="1">Membrane</location>
        <topology evidence="1">Multi-pass membrane protein</topology>
    </subcellularLocation>
</comment>
<dbReference type="PANTHER" id="PTHR11432">
    <property type="entry name" value="NADH DEHYDROGENASE SUBUNIT 1"/>
    <property type="match status" value="1"/>
</dbReference>
<feature type="transmembrane region" description="Helical" evidence="5">
    <location>
        <begin position="190"/>
        <end position="209"/>
    </location>
</feature>
<name>A0A1Q6DX70_METT1</name>
<accession>A0A1Q6DX70</accession>
<dbReference type="Proteomes" id="UP000185744">
    <property type="component" value="Unassembled WGS sequence"/>
</dbReference>
<dbReference type="EMBL" id="MSDW01000001">
    <property type="protein sequence ID" value="OKY78969.1"/>
    <property type="molecule type" value="Genomic_DNA"/>
</dbReference>
<keyword evidence="7" id="KW-1185">Reference proteome</keyword>
<feature type="transmembrane region" description="Helical" evidence="5">
    <location>
        <begin position="160"/>
        <end position="178"/>
    </location>
</feature>
<evidence type="ECO:0000256" key="3">
    <source>
        <dbReference type="ARBA" id="ARBA00022989"/>
    </source>
</evidence>
<comment type="caution">
    <text evidence="6">The sequence shown here is derived from an EMBL/GenBank/DDBJ whole genome shotgun (WGS) entry which is preliminary data.</text>
</comment>
<dbReference type="GO" id="GO:0003954">
    <property type="term" value="F:NADH dehydrogenase activity"/>
    <property type="evidence" value="ECO:0007669"/>
    <property type="project" value="TreeGrafter"/>
</dbReference>
<evidence type="ECO:0000313" key="6">
    <source>
        <dbReference type="EMBL" id="OKY78969.1"/>
    </source>
</evidence>
<dbReference type="AlphaFoldDB" id="A0A1Q6DX70"/>
<reference evidence="6" key="1">
    <citation type="submission" date="2016-12" db="EMBL/GenBank/DDBJ databases">
        <title>Discovery of methanogenic haloarchaea.</title>
        <authorList>
            <person name="Sorokin D.Y."/>
            <person name="Makarova K.S."/>
            <person name="Abbas B."/>
            <person name="Ferrer M."/>
            <person name="Golyshin P.N."/>
        </authorList>
    </citation>
    <scope>NUCLEOTIDE SEQUENCE [LARGE SCALE GENOMIC DNA]</scope>
    <source>
        <strain evidence="6">HMET1</strain>
    </source>
</reference>
<feature type="transmembrane region" description="Helical" evidence="5">
    <location>
        <begin position="89"/>
        <end position="112"/>
    </location>
</feature>
<feature type="transmembrane region" description="Helical" evidence="5">
    <location>
        <begin position="246"/>
        <end position="263"/>
    </location>
</feature>
<gene>
    <name evidence="6" type="ORF">BTN85_1474</name>
</gene>
<dbReference type="InterPro" id="IPR001694">
    <property type="entry name" value="NADH_UbQ_OxRdtase_su1/FPO"/>
</dbReference>
<sequence>MNLVELFNYIRSDPLLWGIIAATVFLVYVFSIGGLSIWIERKWAGLLQSRLGPTRVGPFGILQFVADLIKLVSKEDFVPPDGDKKVFKLAPIVLVSTLIAAGSIIPFSPSLIGSNVNVGILFLIAMFSISPIAVFMAGWGSNNKFSLLGALRNIGQMLSFEIPLSLSIVAVVVMVGSLRIKEIVQAQDQIWFFALQPLGFVVFLLAIHAEAGRTPFDMQESEQELMGGWNVEYSGMRFGLTMVGEYIHLILGSMLVVLLYFGGWKSFGFLPPVIWFIIKTNIALVILMWSRWAIPRFRIDQIIDIGWKYLLPLSILNLLITGALVSMGWFSWI</sequence>
<feature type="transmembrane region" description="Helical" evidence="5">
    <location>
        <begin position="15"/>
        <end position="39"/>
    </location>
</feature>
<dbReference type="STRING" id="1903181.BTN85_1474"/>
<feature type="transmembrane region" description="Helical" evidence="5">
    <location>
        <begin position="269"/>
        <end position="289"/>
    </location>
</feature>
<feature type="transmembrane region" description="Helical" evidence="5">
    <location>
        <begin position="118"/>
        <end position="139"/>
    </location>
</feature>
<dbReference type="NCBIfam" id="NF004741">
    <property type="entry name" value="PRK06076.1-2"/>
    <property type="match status" value="1"/>
</dbReference>
<evidence type="ECO:0000256" key="1">
    <source>
        <dbReference type="ARBA" id="ARBA00004141"/>
    </source>
</evidence>
<evidence type="ECO:0000256" key="5">
    <source>
        <dbReference type="SAM" id="Phobius"/>
    </source>
</evidence>
<dbReference type="GO" id="GO:0009060">
    <property type="term" value="P:aerobic respiration"/>
    <property type="evidence" value="ECO:0007669"/>
    <property type="project" value="TreeGrafter"/>
</dbReference>
<dbReference type="Pfam" id="PF00146">
    <property type="entry name" value="NADHdh"/>
    <property type="match status" value="1"/>
</dbReference>
<evidence type="ECO:0000256" key="2">
    <source>
        <dbReference type="ARBA" id="ARBA00022692"/>
    </source>
</evidence>
<dbReference type="PANTHER" id="PTHR11432:SF3">
    <property type="entry name" value="NADH-UBIQUINONE OXIDOREDUCTASE CHAIN 1"/>
    <property type="match status" value="1"/>
</dbReference>
<protein>
    <submittedName>
        <fullName evidence="6">NADH dehydrogenase subunit H</fullName>
    </submittedName>
</protein>
<evidence type="ECO:0000256" key="4">
    <source>
        <dbReference type="ARBA" id="ARBA00023136"/>
    </source>
</evidence>
<feature type="transmembrane region" description="Helical" evidence="5">
    <location>
        <begin position="309"/>
        <end position="332"/>
    </location>
</feature>
<dbReference type="InParanoid" id="A0A1Q6DX70"/>
<keyword evidence="3 5" id="KW-1133">Transmembrane helix</keyword>
<keyword evidence="4 5" id="KW-0472">Membrane</keyword>
<dbReference type="GO" id="GO:0016020">
    <property type="term" value="C:membrane"/>
    <property type="evidence" value="ECO:0007669"/>
    <property type="project" value="UniProtKB-SubCell"/>
</dbReference>
<keyword evidence="2 5" id="KW-0812">Transmembrane</keyword>
<proteinExistence type="inferred from homology"/>
<evidence type="ECO:0000313" key="7">
    <source>
        <dbReference type="Proteomes" id="UP000185744"/>
    </source>
</evidence>
<dbReference type="HAMAP" id="MF_01350">
    <property type="entry name" value="NDH1_NuoH"/>
    <property type="match status" value="1"/>
</dbReference>
<organism evidence="6 7">
    <name type="scientific">Methanohalarchaeum thermophilum</name>
    <dbReference type="NCBI Taxonomy" id="1903181"/>
    <lineage>
        <taxon>Archaea</taxon>
        <taxon>Methanobacteriati</taxon>
        <taxon>Methanobacteriota</taxon>
        <taxon>Methanonatronarchaeia</taxon>
        <taxon>Methanonatronarchaeales</taxon>
        <taxon>Methanonatronarchaeaceae</taxon>
        <taxon>Candidatus Methanohalarchaeum</taxon>
    </lineage>
</organism>